<evidence type="ECO:0000256" key="4">
    <source>
        <dbReference type="ARBA" id="ARBA00023242"/>
    </source>
</evidence>
<dbReference type="InterPro" id="IPR029060">
    <property type="entry name" value="PIN-like_dom_sf"/>
</dbReference>
<dbReference type="OrthoDB" id="25675at2759"/>
<keyword evidence="4" id="KW-0539">Nucleus</keyword>
<comment type="subcellular location">
    <subcellularLocation>
        <location evidence="1">Nucleus</location>
        <location evidence="1">Nucleolus</location>
    </subcellularLocation>
</comment>
<keyword evidence="3" id="KW-0698">rRNA processing</keyword>
<evidence type="ECO:0000256" key="7">
    <source>
        <dbReference type="SAM" id="MobiDB-lite"/>
    </source>
</evidence>
<dbReference type="Pfam" id="PF04900">
    <property type="entry name" value="Fcf1"/>
    <property type="match status" value="1"/>
</dbReference>
<dbReference type="GO" id="GO:0006364">
    <property type="term" value="P:rRNA processing"/>
    <property type="evidence" value="ECO:0007669"/>
    <property type="project" value="UniProtKB-KW"/>
</dbReference>
<dbReference type="GO" id="GO:0032040">
    <property type="term" value="C:small-subunit processome"/>
    <property type="evidence" value="ECO:0007669"/>
    <property type="project" value="InterPro"/>
</dbReference>
<evidence type="ECO:0000256" key="3">
    <source>
        <dbReference type="ARBA" id="ARBA00022552"/>
    </source>
</evidence>
<gene>
    <name evidence="8" type="ORF">FH972_007146</name>
</gene>
<dbReference type="Gene3D" id="3.40.50.1010">
    <property type="entry name" value="5'-nuclease"/>
    <property type="match status" value="1"/>
</dbReference>
<comment type="function">
    <text evidence="5">Involved in rRNA-processing and ribosome biogenesis.</text>
</comment>
<dbReference type="CDD" id="cd08553">
    <property type="entry name" value="PIN_Fcf1-like"/>
    <property type="match status" value="1"/>
</dbReference>
<evidence type="ECO:0000256" key="6">
    <source>
        <dbReference type="ARBA" id="ARBA00038503"/>
    </source>
</evidence>
<reference evidence="8 9" key="1">
    <citation type="submission" date="2019-06" db="EMBL/GenBank/DDBJ databases">
        <title>A chromosomal-level reference genome of Carpinus fangiana (Coryloideae, Betulaceae).</title>
        <authorList>
            <person name="Yang X."/>
            <person name="Wang Z."/>
            <person name="Zhang L."/>
            <person name="Hao G."/>
            <person name="Liu J."/>
            <person name="Yang Y."/>
        </authorList>
    </citation>
    <scope>NUCLEOTIDE SEQUENCE [LARGE SCALE GENOMIC DNA]</scope>
    <source>
        <strain evidence="8">Cfa_2016G</strain>
        <tissue evidence="8">Leaf</tissue>
    </source>
</reference>
<keyword evidence="2" id="KW-0690">Ribosome biogenesis</keyword>
<keyword evidence="9" id="KW-1185">Reference proteome</keyword>
<name>A0A5N6QVH5_9ROSI</name>
<dbReference type="SUPFAM" id="SSF88723">
    <property type="entry name" value="PIN domain-like"/>
    <property type="match status" value="1"/>
</dbReference>
<comment type="similarity">
    <text evidence="6">Belongs to the UTP23/FCF1 family. UTP23 subfamily.</text>
</comment>
<evidence type="ECO:0008006" key="10">
    <source>
        <dbReference type="Google" id="ProtNLM"/>
    </source>
</evidence>
<dbReference type="AlphaFoldDB" id="A0A5N6QVH5"/>
<dbReference type="Proteomes" id="UP000327013">
    <property type="component" value="Chromosome 3"/>
</dbReference>
<dbReference type="EMBL" id="CM017323">
    <property type="protein sequence ID" value="KAE8021238.1"/>
    <property type="molecule type" value="Genomic_DNA"/>
</dbReference>
<evidence type="ECO:0000256" key="2">
    <source>
        <dbReference type="ARBA" id="ARBA00022517"/>
    </source>
</evidence>
<evidence type="ECO:0000313" key="8">
    <source>
        <dbReference type="EMBL" id="KAE8021238.1"/>
    </source>
</evidence>
<evidence type="ECO:0000256" key="1">
    <source>
        <dbReference type="ARBA" id="ARBA00004604"/>
    </source>
</evidence>
<proteinExistence type="inferred from homology"/>
<sequence>MRVKKQRRHRKSVRFYTACFGFRQPFKILCDGTFVHHLIANNIKPADNALSSILTGAPVKLFTTSCVLAELKRLGSSYYQALEAAHHLITARCDHEKSKSADACITEVIGQNNPEHFFVASQDTDLRKKFHEVPGVPVIFALRNSLFLEPPSSCQRQFVKTSEQERMHMTEREYRMLQKTRSADEEANDSSSEKEDVVDQNIGIQDLAKPRTARKGVNVKDKVQFKRKKAKGIYSVNIKGLIVSALTRDTPFDKLKWGICLDCTLSSAILDRSE</sequence>
<organism evidence="8 9">
    <name type="scientific">Carpinus fangiana</name>
    <dbReference type="NCBI Taxonomy" id="176857"/>
    <lineage>
        <taxon>Eukaryota</taxon>
        <taxon>Viridiplantae</taxon>
        <taxon>Streptophyta</taxon>
        <taxon>Embryophyta</taxon>
        <taxon>Tracheophyta</taxon>
        <taxon>Spermatophyta</taxon>
        <taxon>Magnoliopsida</taxon>
        <taxon>eudicotyledons</taxon>
        <taxon>Gunneridae</taxon>
        <taxon>Pentapetalae</taxon>
        <taxon>rosids</taxon>
        <taxon>fabids</taxon>
        <taxon>Fagales</taxon>
        <taxon>Betulaceae</taxon>
        <taxon>Carpinus</taxon>
    </lineage>
</organism>
<feature type="region of interest" description="Disordered" evidence="7">
    <location>
        <begin position="178"/>
        <end position="202"/>
    </location>
</feature>
<evidence type="ECO:0000256" key="5">
    <source>
        <dbReference type="ARBA" id="ARBA00037300"/>
    </source>
</evidence>
<evidence type="ECO:0000313" key="9">
    <source>
        <dbReference type="Proteomes" id="UP000327013"/>
    </source>
</evidence>
<dbReference type="PANTHER" id="PTHR12416">
    <property type="entry name" value="RRNA-PROCESSING PROTEIN UTP23 HOMOLOG"/>
    <property type="match status" value="1"/>
</dbReference>
<protein>
    <recommendedName>
        <fullName evidence="10">PIN domain-containing protein</fullName>
    </recommendedName>
</protein>
<accession>A0A5N6QVH5</accession>
<dbReference type="InterPro" id="IPR006984">
    <property type="entry name" value="Fcf1/UTP23"/>
</dbReference>
<dbReference type="FunFam" id="3.40.50.1010:FF:000006">
    <property type="entry name" value="rRNA-processing protein UTP23 homolog"/>
    <property type="match status" value="1"/>
</dbReference>